<reference evidence="1 2" key="2">
    <citation type="journal article" date="2024" name="Int. J. Syst. Evol. Microbiol.">
        <title>Promethearchaeum syntrophicum gen. nov., sp. nov., an anaerobic, obligately syntrophic archaeon, the first isolate of the lineage 'Asgard' archaea, and proposal of the new archaeal phylum Promethearchaeota phyl. nov. and kingdom Promethearchaeati regn. nov.</title>
        <authorList>
            <person name="Imachi H."/>
            <person name="Nobu M.K."/>
            <person name="Kato S."/>
            <person name="Takaki Y."/>
            <person name="Miyazaki M."/>
            <person name="Miyata M."/>
            <person name="Ogawara M."/>
            <person name="Saito Y."/>
            <person name="Sakai S."/>
            <person name="Tahara Y.O."/>
            <person name="Takano Y."/>
            <person name="Tasumi E."/>
            <person name="Uematsu K."/>
            <person name="Yoshimura T."/>
            <person name="Itoh T."/>
            <person name="Ohkuma M."/>
            <person name="Takai K."/>
        </authorList>
    </citation>
    <scope>NUCLEOTIDE SEQUENCE [LARGE SCALE GENOMIC DNA]</scope>
    <source>
        <strain evidence="1 2">MK-D1</strain>
    </source>
</reference>
<proteinExistence type="predicted"/>
<dbReference type="Proteomes" id="UP000321408">
    <property type="component" value="Chromosome"/>
</dbReference>
<dbReference type="RefSeq" id="WP_147663779.1">
    <property type="nucleotide sequence ID" value="NZ_CP042905.2"/>
</dbReference>
<organism evidence="1 2">
    <name type="scientific">Promethearchaeum syntrophicum</name>
    <dbReference type="NCBI Taxonomy" id="2594042"/>
    <lineage>
        <taxon>Archaea</taxon>
        <taxon>Promethearchaeati</taxon>
        <taxon>Promethearchaeota</taxon>
        <taxon>Promethearchaeia</taxon>
        <taxon>Promethearchaeales</taxon>
        <taxon>Promethearchaeaceae</taxon>
        <taxon>Promethearchaeum</taxon>
    </lineage>
</organism>
<dbReference type="AlphaFoldDB" id="A0A5B9DCL1"/>
<sequence>MWDTKKKKKSKGKKTSKGINEKNTVEFSMASFNRLNRNKIGIVAISVMFSVLIASNSSNVWNTISDITIDNDITLKSNESVMGGVDSRSSGESYTFYEDTKGIANKLYVSVIFMISMG</sequence>
<dbReference type="GeneID" id="41330663"/>
<evidence type="ECO:0000313" key="2">
    <source>
        <dbReference type="Proteomes" id="UP000321408"/>
    </source>
</evidence>
<evidence type="ECO:0000313" key="1">
    <source>
        <dbReference type="EMBL" id="QEE16852.1"/>
    </source>
</evidence>
<gene>
    <name evidence="1" type="ORF">DSAG12_02682</name>
</gene>
<keyword evidence="2" id="KW-1185">Reference proteome</keyword>
<name>A0A5B9DCL1_9ARCH</name>
<dbReference type="KEGG" id="psyt:DSAG12_02682"/>
<dbReference type="EMBL" id="CP042905">
    <property type="protein sequence ID" value="QEE16852.1"/>
    <property type="molecule type" value="Genomic_DNA"/>
</dbReference>
<reference evidence="1 2" key="1">
    <citation type="journal article" date="2020" name="Nature">
        <title>Isolation of an archaeon at the prokaryote-eukaryote interface.</title>
        <authorList>
            <person name="Imachi H."/>
            <person name="Nobu M.K."/>
            <person name="Nakahara N."/>
            <person name="Morono Y."/>
            <person name="Ogawara M."/>
            <person name="Takaki Y."/>
            <person name="Takano Y."/>
            <person name="Uematsu K."/>
            <person name="Ikuta T."/>
            <person name="Ito M."/>
            <person name="Matsui Y."/>
            <person name="Miyazaki M."/>
            <person name="Murata K."/>
            <person name="Saito Y."/>
            <person name="Sakai S."/>
            <person name="Song C."/>
            <person name="Tasumi E."/>
            <person name="Yamanaka Y."/>
            <person name="Yamaguchi T."/>
            <person name="Kamagata Y."/>
            <person name="Tamaki H."/>
            <person name="Takai K."/>
        </authorList>
    </citation>
    <scope>NUCLEOTIDE SEQUENCE [LARGE SCALE GENOMIC DNA]</scope>
    <source>
        <strain evidence="1 2">MK-D1</strain>
    </source>
</reference>
<accession>A0A5B9DCL1</accession>
<protein>
    <submittedName>
        <fullName evidence="1">Uncharacterized protein</fullName>
    </submittedName>
</protein>